<dbReference type="PROSITE" id="PS50943">
    <property type="entry name" value="HTH_CROC1"/>
    <property type="match status" value="1"/>
</dbReference>
<dbReference type="EMBL" id="JADLQX010000012">
    <property type="protein sequence ID" value="MBF6299304.1"/>
    <property type="molecule type" value="Genomic_DNA"/>
</dbReference>
<feature type="domain" description="HTH cro/C1-type" evidence="1">
    <location>
        <begin position="65"/>
        <end position="90"/>
    </location>
</feature>
<dbReference type="Proteomes" id="UP000702209">
    <property type="component" value="Unassembled WGS sequence"/>
</dbReference>
<protein>
    <recommendedName>
        <fullName evidence="1">HTH cro/C1-type domain-containing protein</fullName>
    </recommendedName>
</protein>
<accession>A0ABS0CRR0</accession>
<reference evidence="2 3" key="1">
    <citation type="submission" date="2020-10" db="EMBL/GenBank/DDBJ databases">
        <title>Identification of Nocardia species via Next-generation sequencing and recognition of intraspecies genetic diversity.</title>
        <authorList>
            <person name="Li P."/>
            <person name="Li P."/>
            <person name="Lu B."/>
        </authorList>
    </citation>
    <scope>NUCLEOTIDE SEQUENCE [LARGE SCALE GENOMIC DNA]</scope>
    <source>
        <strain evidence="2 3">BJ06-0157</strain>
    </source>
</reference>
<evidence type="ECO:0000259" key="1">
    <source>
        <dbReference type="PROSITE" id="PS50943"/>
    </source>
</evidence>
<dbReference type="RefSeq" id="WP_195130586.1">
    <property type="nucleotide sequence ID" value="NZ_JADLQX010000012.1"/>
</dbReference>
<comment type="caution">
    <text evidence="2">The sequence shown here is derived from an EMBL/GenBank/DDBJ whole genome shotgun (WGS) entry which is preliminary data.</text>
</comment>
<name>A0ABS0CRR0_9NOCA</name>
<dbReference type="Gene3D" id="1.10.260.40">
    <property type="entry name" value="lambda repressor-like DNA-binding domains"/>
    <property type="match status" value="1"/>
</dbReference>
<gene>
    <name evidence="2" type="ORF">IU459_17390</name>
</gene>
<proteinExistence type="predicted"/>
<dbReference type="InterPro" id="IPR001387">
    <property type="entry name" value="Cro/C1-type_HTH"/>
</dbReference>
<evidence type="ECO:0000313" key="3">
    <source>
        <dbReference type="Proteomes" id="UP000702209"/>
    </source>
</evidence>
<dbReference type="InterPro" id="IPR010982">
    <property type="entry name" value="Lambda_DNA-bd_dom_sf"/>
</dbReference>
<keyword evidence="3" id="KW-1185">Reference proteome</keyword>
<evidence type="ECO:0000313" key="2">
    <source>
        <dbReference type="EMBL" id="MBF6299304.1"/>
    </source>
</evidence>
<organism evidence="2 3">
    <name type="scientific">Nocardia amamiensis</name>
    <dbReference type="NCBI Taxonomy" id="404578"/>
    <lineage>
        <taxon>Bacteria</taxon>
        <taxon>Bacillati</taxon>
        <taxon>Actinomycetota</taxon>
        <taxon>Actinomycetes</taxon>
        <taxon>Mycobacteriales</taxon>
        <taxon>Nocardiaceae</taxon>
        <taxon>Nocardia</taxon>
    </lineage>
</organism>
<sequence>MTDDGPDGAAPTLSHKINRLFAVVHPRSAPERSTASVAAQVSEFLGREVEAGYLTSLRGGEFDHENRGRTLDVEILVAVARSFGVSADYLLTSGPAAAAIDRELELLATMRDANVASIALRGSNVDQSMLAKIIQSTSGAAPPSR</sequence>